<protein>
    <submittedName>
        <fullName evidence="2">Uncharacterized protein</fullName>
    </submittedName>
</protein>
<organism evidence="2 3">
    <name type="scientific">Rhodococcus kronopolitis</name>
    <dbReference type="NCBI Taxonomy" id="1460226"/>
    <lineage>
        <taxon>Bacteria</taxon>
        <taxon>Bacillati</taxon>
        <taxon>Actinomycetota</taxon>
        <taxon>Actinomycetes</taxon>
        <taxon>Mycobacteriales</taxon>
        <taxon>Nocardiaceae</taxon>
        <taxon>Rhodococcus</taxon>
    </lineage>
</organism>
<dbReference type="Proteomes" id="UP001595914">
    <property type="component" value="Unassembled WGS sequence"/>
</dbReference>
<name>A0ABV9FSX9_9NOCA</name>
<accession>A0ABV9FSX9</accession>
<proteinExistence type="predicted"/>
<keyword evidence="3" id="KW-1185">Reference proteome</keyword>
<feature type="region of interest" description="Disordered" evidence="1">
    <location>
        <begin position="19"/>
        <end position="42"/>
    </location>
</feature>
<sequence>MTTVTLTMVNSTNEELLLDSVTQSPPGPARTDPPDRVGPHDSGQFRMSGCLNFLIGGDADRSIYVQADGAVWAPPTCVIRSAVGASGLEVQVSPAPWAHTNGRPGRGVRWARQVRAATGWGGASGRVNVLD</sequence>
<dbReference type="EMBL" id="JBHSFO010000008">
    <property type="protein sequence ID" value="MFC4604887.1"/>
    <property type="molecule type" value="Genomic_DNA"/>
</dbReference>
<evidence type="ECO:0000256" key="1">
    <source>
        <dbReference type="SAM" id="MobiDB-lite"/>
    </source>
</evidence>
<evidence type="ECO:0000313" key="3">
    <source>
        <dbReference type="Proteomes" id="UP001595914"/>
    </source>
</evidence>
<dbReference type="RefSeq" id="WP_378418049.1">
    <property type="nucleotide sequence ID" value="NZ_JBHSFO010000008.1"/>
</dbReference>
<reference evidence="3" key="1">
    <citation type="journal article" date="2019" name="Int. J. Syst. Evol. Microbiol.">
        <title>The Global Catalogue of Microorganisms (GCM) 10K type strain sequencing project: providing services to taxonomists for standard genome sequencing and annotation.</title>
        <authorList>
            <consortium name="The Broad Institute Genomics Platform"/>
            <consortium name="The Broad Institute Genome Sequencing Center for Infectious Disease"/>
            <person name="Wu L."/>
            <person name="Ma J."/>
        </authorList>
    </citation>
    <scope>NUCLEOTIDE SEQUENCE [LARGE SCALE GENOMIC DNA]</scope>
    <source>
        <strain evidence="3">CCUG 54520</strain>
    </source>
</reference>
<gene>
    <name evidence="2" type="ORF">ACFO6S_14410</name>
</gene>
<evidence type="ECO:0000313" key="2">
    <source>
        <dbReference type="EMBL" id="MFC4604887.1"/>
    </source>
</evidence>
<comment type="caution">
    <text evidence="2">The sequence shown here is derived from an EMBL/GenBank/DDBJ whole genome shotgun (WGS) entry which is preliminary data.</text>
</comment>